<dbReference type="GO" id="GO:0016020">
    <property type="term" value="C:membrane"/>
    <property type="evidence" value="ECO:0007669"/>
    <property type="project" value="UniProtKB-SubCell"/>
</dbReference>
<dbReference type="PANTHER" id="PTHR22950">
    <property type="entry name" value="AMINO ACID TRANSPORTER"/>
    <property type="match status" value="1"/>
</dbReference>
<dbReference type="AlphaFoldDB" id="A0A9W3ASQ6"/>
<dbReference type="Pfam" id="PF01490">
    <property type="entry name" value="Aa_trans"/>
    <property type="match status" value="1"/>
</dbReference>
<keyword evidence="4 5" id="KW-0472">Membrane</keyword>
<feature type="transmembrane region" description="Helical" evidence="5">
    <location>
        <begin position="157"/>
        <end position="176"/>
    </location>
</feature>
<dbReference type="GeneID" id="106063775"/>
<name>A0A9W3ASQ6_BIOGL</name>
<keyword evidence="7" id="KW-1185">Reference proteome</keyword>
<feature type="transmembrane region" description="Helical" evidence="5">
    <location>
        <begin position="320"/>
        <end position="337"/>
    </location>
</feature>
<feature type="domain" description="Amino acid transporter transmembrane" evidence="6">
    <location>
        <begin position="3"/>
        <end position="407"/>
    </location>
</feature>
<evidence type="ECO:0000256" key="1">
    <source>
        <dbReference type="ARBA" id="ARBA00004141"/>
    </source>
</evidence>
<dbReference type="PANTHER" id="PTHR22950:SF652">
    <property type="entry name" value="TRANSMEMBRANE AMINO ACID TRANSPORTER FAMILY PROTEIN"/>
    <property type="match status" value="1"/>
</dbReference>
<dbReference type="GO" id="GO:0015179">
    <property type="term" value="F:L-amino acid transmembrane transporter activity"/>
    <property type="evidence" value="ECO:0007669"/>
    <property type="project" value="TreeGrafter"/>
</dbReference>
<feature type="transmembrane region" description="Helical" evidence="5">
    <location>
        <begin position="384"/>
        <end position="408"/>
    </location>
</feature>
<evidence type="ECO:0000256" key="3">
    <source>
        <dbReference type="ARBA" id="ARBA00022989"/>
    </source>
</evidence>
<keyword evidence="3 5" id="KW-1133">Transmembrane helix</keyword>
<dbReference type="OrthoDB" id="438545at2759"/>
<dbReference type="Proteomes" id="UP001165740">
    <property type="component" value="Chromosome 7"/>
</dbReference>
<protein>
    <submittedName>
        <fullName evidence="8">Sodium-coupled neutral amino acid transporter 7-like isoform X1</fullName>
    </submittedName>
</protein>
<comment type="subcellular location">
    <subcellularLocation>
        <location evidence="1">Membrane</location>
        <topology evidence="1">Multi-pass membrane protein</topology>
    </subcellularLocation>
</comment>
<evidence type="ECO:0000313" key="8">
    <source>
        <dbReference type="RefSeq" id="XP_055890286.1"/>
    </source>
</evidence>
<evidence type="ECO:0000256" key="2">
    <source>
        <dbReference type="ARBA" id="ARBA00022692"/>
    </source>
</evidence>
<reference evidence="8" key="1">
    <citation type="submission" date="2025-08" db="UniProtKB">
        <authorList>
            <consortium name="RefSeq"/>
        </authorList>
    </citation>
    <scope>IDENTIFICATION</scope>
</reference>
<feature type="transmembrane region" description="Helical" evidence="5">
    <location>
        <begin position="34"/>
        <end position="58"/>
    </location>
</feature>
<organism evidence="7 8">
    <name type="scientific">Biomphalaria glabrata</name>
    <name type="common">Bloodfluke planorb</name>
    <name type="synonym">Freshwater snail</name>
    <dbReference type="NCBI Taxonomy" id="6526"/>
    <lineage>
        <taxon>Eukaryota</taxon>
        <taxon>Metazoa</taxon>
        <taxon>Spiralia</taxon>
        <taxon>Lophotrochozoa</taxon>
        <taxon>Mollusca</taxon>
        <taxon>Gastropoda</taxon>
        <taxon>Heterobranchia</taxon>
        <taxon>Euthyneura</taxon>
        <taxon>Panpulmonata</taxon>
        <taxon>Hygrophila</taxon>
        <taxon>Lymnaeoidea</taxon>
        <taxon>Planorbidae</taxon>
        <taxon>Biomphalaria</taxon>
    </lineage>
</organism>
<feature type="transmembrane region" description="Helical" evidence="5">
    <location>
        <begin position="230"/>
        <end position="250"/>
    </location>
</feature>
<dbReference type="RefSeq" id="XP_055890286.1">
    <property type="nucleotide sequence ID" value="XM_056034311.1"/>
</dbReference>
<evidence type="ECO:0000259" key="6">
    <source>
        <dbReference type="Pfam" id="PF01490"/>
    </source>
</evidence>
<dbReference type="InterPro" id="IPR013057">
    <property type="entry name" value="AA_transpt_TM"/>
</dbReference>
<accession>A0A9W3ASQ6</accession>
<keyword evidence="2 5" id="KW-0812">Transmembrane</keyword>
<feature type="transmembrane region" description="Helical" evidence="5">
    <location>
        <begin position="70"/>
        <end position="103"/>
    </location>
</feature>
<feature type="transmembrane region" description="Helical" evidence="5">
    <location>
        <begin position="196"/>
        <end position="218"/>
    </location>
</feature>
<dbReference type="OMA" id="ETVRWIL"/>
<sequence>MGLGWFGSAFLVVNSVLGAGLLNFPMAYHRAGGVLSAVLVQSMLLVVIVTSILILVHCSDIKNCNTYQDVVSAICGPVAQLACAVMIVMVSFGTCVTFLVIIGDQWEMFFYQVAKSLYCESSPFYMSRAFVISVSSVVFILPLCFCRSIDFLKYASVLGVFGILYIVCLVTIKYFLPHKEPGSVLLSPKSWVDVFLIIPEICFAYQFHISVIPIYSCMNQRNIKEFSKTLTLAMVVCVITYTGTAALGYLQFGENITNDILLSFQPDAAVMVAIVLLAIKTCTTYPVSCYCGKAAFDCFWRTVWRMSAAESLVKENTRRIILTLSWFTASLLISVFIPNIGVIIHLLGAFSAVFIFIFPGMCLLKTVQNKLESGEKQTKKKHFLKALSIMYIIIGTFIFGLTLAQSILQNLQGAEPDSAKFTCNVITTL</sequence>
<feature type="transmembrane region" description="Helical" evidence="5">
    <location>
        <begin position="343"/>
        <end position="364"/>
    </location>
</feature>
<gene>
    <name evidence="8" type="primary">LOC106063775</name>
</gene>
<feature type="transmembrane region" description="Helical" evidence="5">
    <location>
        <begin position="262"/>
        <end position="279"/>
    </location>
</feature>
<feature type="transmembrane region" description="Helical" evidence="5">
    <location>
        <begin position="123"/>
        <end position="145"/>
    </location>
</feature>
<evidence type="ECO:0000313" key="7">
    <source>
        <dbReference type="Proteomes" id="UP001165740"/>
    </source>
</evidence>
<proteinExistence type="predicted"/>
<evidence type="ECO:0000256" key="5">
    <source>
        <dbReference type="SAM" id="Phobius"/>
    </source>
</evidence>
<evidence type="ECO:0000256" key="4">
    <source>
        <dbReference type="ARBA" id="ARBA00023136"/>
    </source>
</evidence>